<evidence type="ECO:0000256" key="1">
    <source>
        <dbReference type="ARBA" id="ARBA00004123"/>
    </source>
</evidence>
<dbReference type="Gene3D" id="3.40.50.300">
    <property type="entry name" value="P-loop containing nucleotide triphosphate hydrolases"/>
    <property type="match status" value="1"/>
</dbReference>
<keyword evidence="3" id="KW-0547">Nucleotide-binding</keyword>
<dbReference type="SMART" id="SM00490">
    <property type="entry name" value="HELICc"/>
    <property type="match status" value="1"/>
</dbReference>
<evidence type="ECO:0000256" key="7">
    <source>
        <dbReference type="ARBA" id="ARBA00022853"/>
    </source>
</evidence>
<feature type="compositionally biased region" description="Acidic residues" evidence="11">
    <location>
        <begin position="1567"/>
        <end position="1576"/>
    </location>
</feature>
<feature type="region of interest" description="Disordered" evidence="11">
    <location>
        <begin position="1561"/>
        <end position="1598"/>
    </location>
</feature>
<keyword evidence="9" id="KW-0539">Nucleus</keyword>
<feature type="region of interest" description="Disordered" evidence="11">
    <location>
        <begin position="493"/>
        <end position="574"/>
    </location>
</feature>
<evidence type="ECO:0000256" key="4">
    <source>
        <dbReference type="ARBA" id="ARBA00022801"/>
    </source>
</evidence>
<dbReference type="InterPro" id="IPR027417">
    <property type="entry name" value="P-loop_NTPase"/>
</dbReference>
<feature type="region of interest" description="Disordered" evidence="11">
    <location>
        <begin position="41"/>
        <end position="90"/>
    </location>
</feature>
<evidence type="ECO:0000259" key="12">
    <source>
        <dbReference type="PROSITE" id="PS51192"/>
    </source>
</evidence>
<dbReference type="SUPFAM" id="SSF52540">
    <property type="entry name" value="P-loop containing nucleoside triphosphate hydrolases"/>
    <property type="match status" value="2"/>
</dbReference>
<dbReference type="InterPro" id="IPR000330">
    <property type="entry name" value="SNF2_N"/>
</dbReference>
<dbReference type="InterPro" id="IPR014001">
    <property type="entry name" value="Helicase_ATP-bd"/>
</dbReference>
<dbReference type="Pfam" id="PF00271">
    <property type="entry name" value="Helicase_C"/>
    <property type="match status" value="1"/>
</dbReference>
<dbReference type="GO" id="GO:0016887">
    <property type="term" value="F:ATP hydrolysis activity"/>
    <property type="evidence" value="ECO:0007669"/>
    <property type="project" value="TreeGrafter"/>
</dbReference>
<feature type="domain" description="Helicase ATP-binding" evidence="12">
    <location>
        <begin position="677"/>
        <end position="842"/>
    </location>
</feature>
<evidence type="ECO:0000313" key="15">
    <source>
        <dbReference type="EMBL" id="SVP90417.1"/>
    </source>
</evidence>
<keyword evidence="10" id="KW-0175">Coiled coil</keyword>
<dbReference type="Gene3D" id="3.40.50.10810">
    <property type="entry name" value="Tandem AAA-ATPase domain"/>
    <property type="match status" value="1"/>
</dbReference>
<proteinExistence type="inferred from homology"/>
<organism evidence="15">
    <name type="scientific">Theileria annulata</name>
    <dbReference type="NCBI Taxonomy" id="5874"/>
    <lineage>
        <taxon>Eukaryota</taxon>
        <taxon>Sar</taxon>
        <taxon>Alveolata</taxon>
        <taxon>Apicomplexa</taxon>
        <taxon>Aconoidasida</taxon>
        <taxon>Piroplasmida</taxon>
        <taxon>Theileriidae</taxon>
        <taxon>Theileria</taxon>
    </lineage>
</organism>
<comment type="subcellular location">
    <subcellularLocation>
        <location evidence="1">Nucleus</location>
    </subcellularLocation>
</comment>
<dbReference type="EMBL" id="UIVS01000001">
    <property type="protein sequence ID" value="SVP90417.1"/>
    <property type="molecule type" value="Genomic_DNA"/>
</dbReference>
<dbReference type="Pfam" id="PF00176">
    <property type="entry name" value="SNF2-rel_dom"/>
    <property type="match status" value="1"/>
</dbReference>
<dbReference type="FunFam" id="3.40.50.10810:FF:000005">
    <property type="entry name" value="Photoperiod-independent early flowering 1"/>
    <property type="match status" value="1"/>
</dbReference>
<feature type="compositionally biased region" description="Polar residues" evidence="11">
    <location>
        <begin position="47"/>
        <end position="60"/>
    </location>
</feature>
<evidence type="ECO:0000259" key="13">
    <source>
        <dbReference type="PROSITE" id="PS51194"/>
    </source>
</evidence>
<feature type="coiled-coil region" evidence="10">
    <location>
        <begin position="307"/>
        <end position="334"/>
    </location>
</feature>
<feature type="domain" description="Helicase C-terminal" evidence="13">
    <location>
        <begin position="1284"/>
        <end position="1441"/>
    </location>
</feature>
<feature type="compositionally biased region" description="Basic and acidic residues" evidence="11">
    <location>
        <begin position="542"/>
        <end position="555"/>
    </location>
</feature>
<evidence type="ECO:0000256" key="3">
    <source>
        <dbReference type="ARBA" id="ARBA00022741"/>
    </source>
</evidence>
<dbReference type="GO" id="GO:0000812">
    <property type="term" value="C:Swr1 complex"/>
    <property type="evidence" value="ECO:0007669"/>
    <property type="project" value="TreeGrafter"/>
</dbReference>
<keyword evidence="6" id="KW-0067">ATP-binding</keyword>
<evidence type="ECO:0000256" key="5">
    <source>
        <dbReference type="ARBA" id="ARBA00022806"/>
    </source>
</evidence>
<dbReference type="VEuPathDB" id="PiroplasmaDB:TA16505"/>
<keyword evidence="5 15" id="KW-0347">Helicase</keyword>
<evidence type="ECO:0000256" key="11">
    <source>
        <dbReference type="SAM" id="MobiDB-lite"/>
    </source>
</evidence>
<reference evidence="15" key="1">
    <citation type="submission" date="2018-07" db="EMBL/GenBank/DDBJ databases">
        <authorList>
            <person name="Quirk P.G."/>
            <person name="Krulwich T.A."/>
        </authorList>
    </citation>
    <scope>NUCLEOTIDE SEQUENCE</scope>
    <source>
        <strain evidence="15">Anand</strain>
    </source>
</reference>
<dbReference type="SMART" id="SM00487">
    <property type="entry name" value="DEXDc"/>
    <property type="match status" value="1"/>
</dbReference>
<feature type="compositionally biased region" description="Acidic residues" evidence="11">
    <location>
        <begin position="531"/>
        <end position="541"/>
    </location>
</feature>
<evidence type="ECO:0000313" key="14">
    <source>
        <dbReference type="EMBL" id="SVP89276.1"/>
    </source>
</evidence>
<sequence length="1598" mass="188400">MEPPENNKNTTPNCNPNGVTILKWFHKKEDQIGEYVKEESRYKENTLLVQENETKQTQNLEENRESLGNEGSQSKENMGEEEGENRRSKRTAAINQRLLMKKIASHEPNIEDISQDELKYSDKGVLKKKRMKRENQQLYTSSSDHEEFIRSVSATYAANQQFFGLQWQPQPFFNPQLGFVQQRSLSESSAASYIKYNNSYSLENYVNKPTQEQVEHQEMIMNQLNELKGAEVFNFNEYEYVASKQKKKKKILINKEHIFIKGLNYIENYFIQNRESLLRKDISELRKLGLDNVQVDPVFLIELGGNYEQFKDEIKDINKLINSLQSKLNELYSEMGKSIPNKINEPSVFSCSSLSPTSSRDKDKHILKFEEILEEMKDFQDLVNDEHKEKRKIYKNLVTNTSKYIIKMEQDLEKNKTERNKQVLLIYRNLSNSIDLFWKKIEKFAWEHLKKDLQQELIKKKKQNLDKFIQDAIKVSINDQDRYILDKKIKTVTTQNQTPQNINQAEPQNRIAKPKNKNQQDKVGSPKADVSNDEDQVEDEYVLNKDEERMEFDDLKLEDEMDSDKEENELNDLQKEAEMPLEELLKMYQNQSDEADVPVPKKKYKYKKDDTNKVEIKTNKPQNDEESSKSKMEKVVTEEQNNKVQVNQEEDNVDIEVPFLIKGVLRPYQKEGLRWLVSLYERNINGILADEMGLGKTLQTICLLAYLACNKGNWGPHIIIVPTSILLNWVMEFNKFCPGFKVLAYYGTPAERAKKRTGWNKPYSFNVLISSYTIVVQDSYILKRRAWEYMILDEAQNIKNFTSKRWQTLLTFNTKFRLLLTGTPLQNSLQELWSLMHFILPNIFTSHTQFNIWFTDPLNQALDNMYSNNPLFTDNELEKKNKEREEMNKNNMELVEKLHAIFRPYLLRRLKKDVEKQMPSKYEHVLKCTLTKRQQVLYDEYIHLYNFSSNKEASKEERLSYRSMLNILIQLRKICNHPDQLKSRDAQIPIEFNINTLQLPYLFQISDHLKHNFDNRNLTNKINNSGKSFLEVCPKRKRTERLIVDKRIKKRRVDLNSELSFLSLNNLVSSKFDDNKDVLNQNFVTDLDLENPKNYNHYNGYGINGEKLKTEPQNNTEVTKRNMINKLSREQLLQGQKINLGPMNDNFKARKLTLNQNPSDELSNKMLSQKLLNRQDNILNLNLKNNLEINKIIESYLILILNFLVISVKVVSKPVKLYFSGTQGINYNNKNDWYMNEVKTKLLKRDDKKYYKENKVTVEAVNSNYKLLFPSRRSINDDCGKFKVLGPLLLKLKSEDHRCIIYTQFSKMLDILENWINFMGFTYIRLDGSTKIDMRQKIINRFNENTKIFLFISSTRTGGVGITLTGADTVIFYDTDWNPAIDRQAMDRCHRIGQTKDVNVYRLITEHTVEENIWRKQLQKRKLDDLIVDQGQFDVQHNNWFSNLDTLINIFQNKRDEEDEEDIYGKKILHESNVDETQFQTKGVQNIKMLIEVEDTDDSMALKKLKKENENINKQDFETDLINSIPGLVTYCIQFLLKYQTVTLERQVENMKLKIQIEDYQNQQNNEQEEDEDDIYTDYTSSENEELSQEDELSEDSQ</sequence>
<comment type="similarity">
    <text evidence="2">Belongs to the SNF2/RAD54 helicase family. SWR1 subfamily.</text>
</comment>
<keyword evidence="7" id="KW-0156">Chromatin regulator</keyword>
<evidence type="ECO:0000256" key="8">
    <source>
        <dbReference type="ARBA" id="ARBA00023125"/>
    </source>
</evidence>
<keyword evidence="8" id="KW-0238">DNA-binding</keyword>
<dbReference type="GO" id="GO:0005524">
    <property type="term" value="F:ATP binding"/>
    <property type="evidence" value="ECO:0007669"/>
    <property type="project" value="UniProtKB-KW"/>
</dbReference>
<dbReference type="InterPro" id="IPR050520">
    <property type="entry name" value="INO80/SWR1_helicase"/>
</dbReference>
<dbReference type="PANTHER" id="PTHR45685:SF1">
    <property type="entry name" value="HELICASE SRCAP"/>
    <property type="match status" value="1"/>
</dbReference>
<dbReference type="GO" id="GO:0004386">
    <property type="term" value="F:helicase activity"/>
    <property type="evidence" value="ECO:0007669"/>
    <property type="project" value="UniProtKB-KW"/>
</dbReference>
<dbReference type="GO" id="GO:0042393">
    <property type="term" value="F:histone binding"/>
    <property type="evidence" value="ECO:0007669"/>
    <property type="project" value="TreeGrafter"/>
</dbReference>
<feature type="compositionally biased region" description="Acidic residues" evidence="11">
    <location>
        <begin position="556"/>
        <end position="570"/>
    </location>
</feature>
<dbReference type="GO" id="GO:0003677">
    <property type="term" value="F:DNA binding"/>
    <property type="evidence" value="ECO:0007669"/>
    <property type="project" value="UniProtKB-KW"/>
</dbReference>
<dbReference type="InterPro" id="IPR038718">
    <property type="entry name" value="SNF2-like_sf"/>
</dbReference>
<name>A0A3B0MK29_THEAN</name>
<dbReference type="GO" id="GO:0006338">
    <property type="term" value="P:chromatin remodeling"/>
    <property type="evidence" value="ECO:0007669"/>
    <property type="project" value="TreeGrafter"/>
</dbReference>
<dbReference type="InterPro" id="IPR049730">
    <property type="entry name" value="SNF2/RAD54-like_C"/>
</dbReference>
<dbReference type="CDD" id="cd18793">
    <property type="entry name" value="SF2_C_SNF"/>
    <property type="match status" value="1"/>
</dbReference>
<evidence type="ECO:0000256" key="6">
    <source>
        <dbReference type="ARBA" id="ARBA00022840"/>
    </source>
</evidence>
<evidence type="ECO:0000256" key="9">
    <source>
        <dbReference type="ARBA" id="ARBA00023242"/>
    </source>
</evidence>
<evidence type="ECO:0000256" key="2">
    <source>
        <dbReference type="ARBA" id="ARBA00009220"/>
    </source>
</evidence>
<dbReference type="EMBL" id="UIVT01000001">
    <property type="protein sequence ID" value="SVP89276.1"/>
    <property type="molecule type" value="Genomic_DNA"/>
</dbReference>
<evidence type="ECO:0000256" key="10">
    <source>
        <dbReference type="SAM" id="Coils"/>
    </source>
</evidence>
<accession>A0A3B0MK29</accession>
<protein>
    <submittedName>
        <fullName evidence="15">DEAD-box family helicase, putative</fullName>
    </submittedName>
</protein>
<dbReference type="InterPro" id="IPR001650">
    <property type="entry name" value="Helicase_C-like"/>
</dbReference>
<dbReference type="PANTHER" id="PTHR45685">
    <property type="entry name" value="HELICASE SRCAP-RELATED"/>
    <property type="match status" value="1"/>
</dbReference>
<keyword evidence="4" id="KW-0378">Hydrolase</keyword>
<gene>
    <name evidence="14" type="ORF">TAT_000112900</name>
    <name evidence="15" type="ORF">TAV_000112300</name>
</gene>
<feature type="compositionally biased region" description="Acidic residues" evidence="11">
    <location>
        <begin position="1583"/>
        <end position="1598"/>
    </location>
</feature>
<dbReference type="PROSITE" id="PS51192">
    <property type="entry name" value="HELICASE_ATP_BIND_1"/>
    <property type="match status" value="1"/>
</dbReference>
<dbReference type="PROSITE" id="PS51194">
    <property type="entry name" value="HELICASE_CTER"/>
    <property type="match status" value="1"/>
</dbReference>
<feature type="compositionally biased region" description="Low complexity" evidence="11">
    <location>
        <begin position="493"/>
        <end position="504"/>
    </location>
</feature>